<protein>
    <submittedName>
        <fullName evidence="5">Uncharacterized protein</fullName>
    </submittedName>
</protein>
<sequence>MNTELRIYFHEQMYVVRHDLHLNDIDMVLIADFLYEFL</sequence>
<gene>
    <name evidence="1" type="ORF">IB211_00102c</name>
    <name evidence="2" type="ORF">IB211_00340c</name>
    <name evidence="3" type="ORF">IB211_00991</name>
    <name evidence="4" type="ORF">IB211_01968</name>
    <name evidence="5" type="ORF">IB211_02167</name>
    <name evidence="6" type="ORF">IB211_02799c</name>
    <name evidence="7" type="ORF">IB211_03256</name>
</gene>
<reference evidence="5 8" key="1">
    <citation type="journal article" date="2015" name="Nat. Commun.">
        <title>Production of butyrate from lysine and the Amadori product fructoselysine by a human gut commensal.</title>
        <authorList>
            <person name="Bui T.P."/>
            <person name="Ritari J."/>
            <person name="Boeren S."/>
            <person name="de Waard P."/>
            <person name="Plugge C.M."/>
            <person name="de Vos W.M."/>
        </authorList>
    </citation>
    <scope>NUCLEOTIDE SEQUENCE [LARGE SCALE GENOMIC DNA]</scope>
    <source>
        <strain evidence="5 8">AF211</strain>
    </source>
</reference>
<dbReference type="KEGG" id="ibu:IB211_02167"/>
<reference evidence="8" key="2">
    <citation type="submission" date="2015-04" db="EMBL/GenBank/DDBJ databases">
        <title>A butyrogenic pathway from the amino acid lysine in a human gut commensal.</title>
        <authorList>
            <person name="de Vos W.M."/>
            <person name="Bui N.T.P."/>
            <person name="Plugge C.M."/>
            <person name="Ritari J."/>
        </authorList>
    </citation>
    <scope>NUCLEOTIDE SEQUENCE [LARGE SCALE GENOMIC DNA]</scope>
    <source>
        <strain evidence="8">AF211</strain>
    </source>
</reference>
<organism evidence="5 8">
    <name type="scientific">Intestinimonas butyriciproducens</name>
    <dbReference type="NCBI Taxonomy" id="1297617"/>
    <lineage>
        <taxon>Bacteria</taxon>
        <taxon>Bacillati</taxon>
        <taxon>Bacillota</taxon>
        <taxon>Clostridia</taxon>
        <taxon>Eubacteriales</taxon>
        <taxon>Intestinimonas</taxon>
    </lineage>
</organism>
<dbReference type="KEGG" id="ibu:IB211_00340c"/>
<dbReference type="KEGG" id="ibu:IB211_03256"/>
<evidence type="ECO:0000313" key="3">
    <source>
        <dbReference type="EMBL" id="ALP93384.1"/>
    </source>
</evidence>
<dbReference type="EMBL" id="CP011307">
    <property type="protein sequence ID" value="ALP94359.1"/>
    <property type="molecule type" value="Genomic_DNA"/>
</dbReference>
<proteinExistence type="predicted"/>
<name>A0A0S2W5E5_9FIRM</name>
<dbReference type="EMBL" id="CP011307">
    <property type="protein sequence ID" value="ALP95190.1"/>
    <property type="molecule type" value="Genomic_DNA"/>
</dbReference>
<evidence type="ECO:0000313" key="4">
    <source>
        <dbReference type="EMBL" id="ALP94359.1"/>
    </source>
</evidence>
<dbReference type="EMBL" id="CP011307">
    <property type="protein sequence ID" value="ALP92735.1"/>
    <property type="molecule type" value="Genomic_DNA"/>
</dbReference>
<evidence type="ECO:0000313" key="6">
    <source>
        <dbReference type="EMBL" id="ALP95190.1"/>
    </source>
</evidence>
<evidence type="ECO:0000313" key="7">
    <source>
        <dbReference type="EMBL" id="ALP95646.1"/>
    </source>
</evidence>
<dbReference type="EMBL" id="CP011307">
    <property type="protein sequence ID" value="ALP95646.1"/>
    <property type="molecule type" value="Genomic_DNA"/>
</dbReference>
<dbReference type="KEGG" id="ibu:IB211_00102c"/>
<dbReference type="Proteomes" id="UP000064844">
    <property type="component" value="Chromosome"/>
</dbReference>
<evidence type="ECO:0000313" key="1">
    <source>
        <dbReference type="EMBL" id="ALP92498.1"/>
    </source>
</evidence>
<dbReference type="KEGG" id="ibu:IB211_01968"/>
<dbReference type="EMBL" id="CP011307">
    <property type="protein sequence ID" value="ALP93384.1"/>
    <property type="molecule type" value="Genomic_DNA"/>
</dbReference>
<dbReference type="KEGG" id="ibu:IB211_02799c"/>
<evidence type="ECO:0000313" key="2">
    <source>
        <dbReference type="EMBL" id="ALP92735.1"/>
    </source>
</evidence>
<evidence type="ECO:0000313" key="8">
    <source>
        <dbReference type="Proteomes" id="UP000064844"/>
    </source>
</evidence>
<evidence type="ECO:0000313" key="5">
    <source>
        <dbReference type="EMBL" id="ALP94558.1"/>
    </source>
</evidence>
<keyword evidence="8" id="KW-1185">Reference proteome</keyword>
<dbReference type="EMBL" id="CP011307">
    <property type="protein sequence ID" value="ALP92498.1"/>
    <property type="molecule type" value="Genomic_DNA"/>
</dbReference>
<accession>A0A0S2W5E5</accession>
<dbReference type="EMBL" id="CP011307">
    <property type="protein sequence ID" value="ALP94558.1"/>
    <property type="molecule type" value="Genomic_DNA"/>
</dbReference>
<dbReference type="AlphaFoldDB" id="A0A0S2W5E5"/>
<dbReference type="KEGG" id="ibu:IB211_00991"/>